<dbReference type="AlphaFoldDB" id="C9REY4"/>
<protein>
    <submittedName>
        <fullName evidence="3">Uncharacterized protein</fullName>
    </submittedName>
</protein>
<dbReference type="RefSeq" id="WP_012819680.1">
    <property type="nucleotide sequence ID" value="NC_013407.1"/>
</dbReference>
<name>C9REY4_METVM</name>
<dbReference type="GeneID" id="8512598"/>
<dbReference type="HOGENOM" id="CLU_2930272_0_0_2"/>
<keyword evidence="1" id="KW-0175">Coiled coil</keyword>
<evidence type="ECO:0000313" key="4">
    <source>
        <dbReference type="Proteomes" id="UP000002063"/>
    </source>
</evidence>
<evidence type="ECO:0000256" key="2">
    <source>
        <dbReference type="SAM" id="Phobius"/>
    </source>
</evidence>
<dbReference type="EMBL" id="CP001787">
    <property type="protein sequence ID" value="ACX72136.1"/>
    <property type="molecule type" value="Genomic_DNA"/>
</dbReference>
<dbReference type="STRING" id="579137.Metvu_0269"/>
<evidence type="ECO:0000256" key="1">
    <source>
        <dbReference type="SAM" id="Coils"/>
    </source>
</evidence>
<dbReference type="KEGG" id="mvu:Metvu_0269"/>
<keyword evidence="2" id="KW-1133">Transmembrane helix</keyword>
<sequence length="60" mass="6979">MPIPPDVGTAIIWLLLIGAILYLIVRCQNHEGEKLKNDELLEEIRALKEEIKKLREELKE</sequence>
<organism evidence="3 4">
    <name type="scientific">Methanocaldococcus vulcanius (strain ATCC 700851 / DSM 12094 / M7)</name>
    <name type="common">Methanococcus vulcanius</name>
    <dbReference type="NCBI Taxonomy" id="579137"/>
    <lineage>
        <taxon>Archaea</taxon>
        <taxon>Methanobacteriati</taxon>
        <taxon>Methanobacteriota</taxon>
        <taxon>Methanomada group</taxon>
        <taxon>Methanococci</taxon>
        <taxon>Methanococcales</taxon>
        <taxon>Methanocaldococcaceae</taxon>
        <taxon>Methanocaldococcus</taxon>
    </lineage>
</organism>
<keyword evidence="4" id="KW-1185">Reference proteome</keyword>
<gene>
    <name evidence="3" type="ordered locus">Metvu_0269</name>
</gene>
<keyword evidence="2" id="KW-0812">Transmembrane</keyword>
<proteinExistence type="predicted"/>
<evidence type="ECO:0000313" key="3">
    <source>
        <dbReference type="EMBL" id="ACX72136.1"/>
    </source>
</evidence>
<keyword evidence="2" id="KW-0472">Membrane</keyword>
<accession>C9REY4</accession>
<reference evidence="3" key="1">
    <citation type="submission" date="2009-10" db="EMBL/GenBank/DDBJ databases">
        <title>Complete sequence of chromosome of Methanocaldococcus vulcanius M7.</title>
        <authorList>
            <consortium name="US DOE Joint Genome Institute"/>
            <person name="Lucas S."/>
            <person name="Copeland A."/>
            <person name="Lapidus A."/>
            <person name="Glavina del Rio T."/>
            <person name="Dalin E."/>
            <person name="Tice H."/>
            <person name="Bruce D."/>
            <person name="Goodwin L."/>
            <person name="Pitluck S."/>
            <person name="Lcollab F.I."/>
            <person name="Brettin T."/>
            <person name="Detter J.C."/>
            <person name="Han C."/>
            <person name="Tapia R."/>
            <person name="Kuske C.R."/>
            <person name="Schmutz J."/>
            <person name="Larimer F."/>
            <person name="Land M."/>
            <person name="Hauser L."/>
            <person name="Kyrpides N."/>
            <person name="Ovchinikova G."/>
            <person name="Sieprawska-Lupa M."/>
            <person name="Whitman W.B."/>
            <person name="Woyke T."/>
        </authorList>
    </citation>
    <scope>NUCLEOTIDE SEQUENCE [LARGE SCALE GENOMIC DNA]</scope>
    <source>
        <strain evidence="3">M7</strain>
    </source>
</reference>
<dbReference type="Proteomes" id="UP000002063">
    <property type="component" value="Chromosome"/>
</dbReference>
<feature type="transmembrane region" description="Helical" evidence="2">
    <location>
        <begin position="6"/>
        <end position="25"/>
    </location>
</feature>
<feature type="coiled-coil region" evidence="1">
    <location>
        <begin position="30"/>
        <end position="57"/>
    </location>
</feature>